<dbReference type="PROSITE" id="PS00108">
    <property type="entry name" value="PROTEIN_KINASE_ST"/>
    <property type="match status" value="1"/>
</dbReference>
<feature type="domain" description="Protein kinase" evidence="5">
    <location>
        <begin position="66"/>
        <end position="435"/>
    </location>
</feature>
<dbReference type="PANTHER" id="PTHR24198">
    <property type="entry name" value="ANKYRIN REPEAT AND PROTEIN KINASE DOMAIN-CONTAINING PROTEIN"/>
    <property type="match status" value="1"/>
</dbReference>
<dbReference type="EMBL" id="NJET01000014">
    <property type="protein sequence ID" value="PHH65741.1"/>
    <property type="molecule type" value="Genomic_DNA"/>
</dbReference>
<gene>
    <name evidence="6" type="ORF">CDD81_1468</name>
</gene>
<feature type="region of interest" description="Disordered" evidence="4">
    <location>
        <begin position="1"/>
        <end position="35"/>
    </location>
</feature>
<dbReference type="Pfam" id="PF00023">
    <property type="entry name" value="Ank"/>
    <property type="match status" value="1"/>
</dbReference>
<keyword evidence="1" id="KW-0677">Repeat</keyword>
<feature type="region of interest" description="Disordered" evidence="4">
    <location>
        <begin position="1304"/>
        <end position="1333"/>
    </location>
</feature>
<dbReference type="InterPro" id="IPR036770">
    <property type="entry name" value="Ankyrin_rpt-contain_sf"/>
</dbReference>
<dbReference type="PROSITE" id="PS50088">
    <property type="entry name" value="ANK_REPEAT"/>
    <property type="match status" value="4"/>
</dbReference>
<dbReference type="SUPFAM" id="SSF56112">
    <property type="entry name" value="Protein kinase-like (PK-like)"/>
    <property type="match status" value="1"/>
</dbReference>
<evidence type="ECO:0000256" key="3">
    <source>
        <dbReference type="PROSITE-ProRule" id="PRU00023"/>
    </source>
</evidence>
<dbReference type="SMART" id="SM00248">
    <property type="entry name" value="ANK"/>
    <property type="match status" value="7"/>
</dbReference>
<dbReference type="InterPro" id="IPR011990">
    <property type="entry name" value="TPR-like_helical_dom_sf"/>
</dbReference>
<dbReference type="STRING" id="1399860.A0A2C5YFU4"/>
<dbReference type="Gene3D" id="1.25.40.10">
    <property type="entry name" value="Tetratricopeptide repeat domain"/>
    <property type="match status" value="1"/>
</dbReference>
<dbReference type="InterPro" id="IPR011009">
    <property type="entry name" value="Kinase-like_dom_sf"/>
</dbReference>
<reference evidence="6 7" key="1">
    <citation type="submission" date="2017-06" db="EMBL/GenBank/DDBJ databases">
        <title>Ant-infecting Ophiocordyceps genomes reveal a high diversity of potential behavioral manipulation genes and a possible major role for enterotoxins.</title>
        <authorList>
            <person name="De Bekker C."/>
            <person name="Evans H.C."/>
            <person name="Brachmann A."/>
            <person name="Hughes D.P."/>
        </authorList>
    </citation>
    <scope>NUCLEOTIDE SEQUENCE [LARGE SCALE GENOMIC DNA]</scope>
    <source>
        <strain evidence="6 7">Map64</strain>
    </source>
</reference>
<dbReference type="GO" id="GO:0005524">
    <property type="term" value="F:ATP binding"/>
    <property type="evidence" value="ECO:0007669"/>
    <property type="project" value="InterPro"/>
</dbReference>
<proteinExistence type="predicted"/>
<keyword evidence="7" id="KW-1185">Reference proteome</keyword>
<dbReference type="Gene3D" id="1.25.40.20">
    <property type="entry name" value="Ankyrin repeat-containing domain"/>
    <property type="match status" value="3"/>
</dbReference>
<accession>A0A2C5YFU4</accession>
<dbReference type="Gene3D" id="1.10.510.10">
    <property type="entry name" value="Transferase(Phosphotransferase) domain 1"/>
    <property type="match status" value="1"/>
</dbReference>
<dbReference type="PANTHER" id="PTHR24198:SF194">
    <property type="entry name" value="INVERSIN-A"/>
    <property type="match status" value="1"/>
</dbReference>
<keyword evidence="2 3" id="KW-0040">ANK repeat</keyword>
<evidence type="ECO:0000259" key="5">
    <source>
        <dbReference type="PROSITE" id="PS50011"/>
    </source>
</evidence>
<dbReference type="InterPro" id="IPR008271">
    <property type="entry name" value="Ser/Thr_kinase_AS"/>
</dbReference>
<feature type="repeat" description="ANK" evidence="3">
    <location>
        <begin position="994"/>
        <end position="1026"/>
    </location>
</feature>
<dbReference type="GO" id="GO:0004672">
    <property type="term" value="F:protein kinase activity"/>
    <property type="evidence" value="ECO:0007669"/>
    <property type="project" value="InterPro"/>
</dbReference>
<dbReference type="SMART" id="SM00671">
    <property type="entry name" value="SEL1"/>
    <property type="match status" value="1"/>
</dbReference>
<dbReference type="Pfam" id="PF12796">
    <property type="entry name" value="Ank_2"/>
    <property type="match status" value="2"/>
</dbReference>
<dbReference type="Proteomes" id="UP000226192">
    <property type="component" value="Unassembled WGS sequence"/>
</dbReference>
<dbReference type="PROSITE" id="PS50011">
    <property type="entry name" value="PROTEIN_KINASE_DOM"/>
    <property type="match status" value="1"/>
</dbReference>
<evidence type="ECO:0000313" key="6">
    <source>
        <dbReference type="EMBL" id="PHH65741.1"/>
    </source>
</evidence>
<dbReference type="PROSITE" id="PS50297">
    <property type="entry name" value="ANK_REP_REGION"/>
    <property type="match status" value="3"/>
</dbReference>
<dbReference type="CDD" id="cd00180">
    <property type="entry name" value="PKc"/>
    <property type="match status" value="1"/>
</dbReference>
<evidence type="ECO:0000256" key="2">
    <source>
        <dbReference type="ARBA" id="ARBA00023043"/>
    </source>
</evidence>
<dbReference type="InterPro" id="IPR006597">
    <property type="entry name" value="Sel1-like"/>
</dbReference>
<evidence type="ECO:0000313" key="7">
    <source>
        <dbReference type="Proteomes" id="UP000226192"/>
    </source>
</evidence>
<dbReference type="SUPFAM" id="SSF48403">
    <property type="entry name" value="Ankyrin repeat"/>
    <property type="match status" value="2"/>
</dbReference>
<name>A0A2C5YFU4_9HYPO</name>
<organism evidence="6 7">
    <name type="scientific">Ophiocordyceps australis</name>
    <dbReference type="NCBI Taxonomy" id="1399860"/>
    <lineage>
        <taxon>Eukaryota</taxon>
        <taxon>Fungi</taxon>
        <taxon>Dikarya</taxon>
        <taxon>Ascomycota</taxon>
        <taxon>Pezizomycotina</taxon>
        <taxon>Sordariomycetes</taxon>
        <taxon>Hypocreomycetidae</taxon>
        <taxon>Hypocreales</taxon>
        <taxon>Ophiocordycipitaceae</taxon>
        <taxon>Ophiocordyceps</taxon>
    </lineage>
</organism>
<evidence type="ECO:0000256" key="4">
    <source>
        <dbReference type="SAM" id="MobiDB-lite"/>
    </source>
</evidence>
<feature type="repeat" description="ANK" evidence="3">
    <location>
        <begin position="1187"/>
        <end position="1219"/>
    </location>
</feature>
<dbReference type="SMART" id="SM00220">
    <property type="entry name" value="S_TKc"/>
    <property type="match status" value="1"/>
</dbReference>
<protein>
    <recommendedName>
        <fullName evidence="5">Protein kinase domain-containing protein</fullName>
    </recommendedName>
</protein>
<dbReference type="Pfam" id="PF00069">
    <property type="entry name" value="Pkinase"/>
    <property type="match status" value="1"/>
</dbReference>
<dbReference type="InterPro" id="IPR000719">
    <property type="entry name" value="Prot_kinase_dom"/>
</dbReference>
<sequence>MDFSNSLTFRIRPEPAQGNEPVIAQQPPPANDQQSRCPNLASFLAICLSSPDEHLGLHPVLTNATPDLDDVSLRGGSFDVRRVKASSFPPELSNELFRSREFVVVKHPRPSSTGTAALADVATELQVLRHAPIRSHANVIDLLAVMYHDAGVAQQPVILPALVLEYAAFGSLKTFQEEGHGHSFEDKMKIAVDTARGIEALHACGIVHGDVKTSNMLVCKHATRGFIVKVSDFGFSIAMSDPQLAGHTEIFCPPESYHGRLEPEHAKKLDVYCYGLLLHSVLKDGTAYYPQGPEVPMGTSEDFTKIKVSGLMPSTLVLNVLLTGPGREAYPLLLLCKILLYSLQPEPKNRIHDMSTIVFYLSLLEGCGSNGTDSSDKASSEKVAAMLETVTQARKGAGNGGASILSSLTTVIRAMLSTMPGQTLPADSDLARQFLTVVSTFTDTLLNNFITAAAKLEIPMFESVSAELRSRAQKQISQILQAPEQGAESQQQSFSVARLCQLLLDCAGLFTDTDASETLPGDSKQALSKPQFSFFQGHNLIPDFSLVNRVFQKMPWSVQKAAVHGLTQLHNNTTESTAKSKAALSLASIHANGIGIESDVDEASRLTLEAAALGNEDAQTIYINGFSSKEQTHPQGVDLNMWQEWLSKSAEAGNKVAQSRLRSLDSAALSTMSKTLNEKEFTTAAGTTLEQGQGLCAIVTDDTPNNQLKGILLSAIIEDERDVVDKCLERDEGLLLTRYNNGEHALLIACRLKSVEAAQSLVSPENANLGDDQGVRPLHWLSRDSEHYESLAKLLIDNGADINAIGPALYRSDHEQRVQIGRARWTPLHWAVAFDNKAAIVSLLSLGCDATLRAEPDRGTWDLSALELASSLCHSSALAALLTSEAVKSQVDKPRPMVDGLPVYITPLFYVLSSRSRWERIRQHGMCFEQKTRETISLLVEHGARTDRVLQSRDANMPAAFATAYHACCADVMASGLKLGFGKDIEATCGALSSGGSALFLAITHRDRAMFTALVEAGARLSACDRDGMTPLHRAAKENDDVFFARALLDAGVAADSDAEAPLPSPFQVAVFCRNYNVAKLLFDAGANRHRMGPKHHRTILGDMLMMHTWNSLERVKFLLDLPDAPDGSDGFIGARADDQDVSVLHLAASHVHEASGRADNITTILMTQLLHKYNQKQHLDSTCGPFNMTALAVAVEVGDHGVVRKLLEAGADANVPDRLGRVPLDLVYRRYCFPENLPTFDEVDGEDKMAVARALSAVNENTGEVLSLLKSYGAEARTFYFPLWHQTDSGYRDAVWVMERLKEKKDKGAAPTASSTQDTESPLAGKLPQARD</sequence>
<feature type="repeat" description="ANK" evidence="3">
    <location>
        <begin position="773"/>
        <end position="807"/>
    </location>
</feature>
<dbReference type="OrthoDB" id="4062651at2759"/>
<dbReference type="SUPFAM" id="SSF81901">
    <property type="entry name" value="HCP-like"/>
    <property type="match status" value="1"/>
</dbReference>
<dbReference type="InterPro" id="IPR002110">
    <property type="entry name" value="Ankyrin_rpt"/>
</dbReference>
<feature type="repeat" description="ANK" evidence="3">
    <location>
        <begin position="1027"/>
        <end position="1060"/>
    </location>
</feature>
<evidence type="ECO:0000256" key="1">
    <source>
        <dbReference type="ARBA" id="ARBA00022737"/>
    </source>
</evidence>
<comment type="caution">
    <text evidence="6">The sequence shown here is derived from an EMBL/GenBank/DDBJ whole genome shotgun (WGS) entry which is preliminary data.</text>
</comment>